<dbReference type="GO" id="GO:0008234">
    <property type="term" value="F:cysteine-type peptidase activity"/>
    <property type="evidence" value="ECO:0007669"/>
    <property type="project" value="InterPro"/>
</dbReference>
<name>A0A8S2ZE65_9BILA</name>
<gene>
    <name evidence="3" type="ORF">GIL414_LOCUS39788</name>
    <name evidence="2" type="ORF">SMN809_LOCUS21925</name>
</gene>
<evidence type="ECO:0000259" key="1">
    <source>
        <dbReference type="Pfam" id="PF00112"/>
    </source>
</evidence>
<dbReference type="InterPro" id="IPR000668">
    <property type="entry name" value="Peptidase_C1A_C"/>
</dbReference>
<dbReference type="InterPro" id="IPR038765">
    <property type="entry name" value="Papain-like_cys_pep_sf"/>
</dbReference>
<dbReference type="Proteomes" id="UP000681720">
    <property type="component" value="Unassembled WGS sequence"/>
</dbReference>
<comment type="caution">
    <text evidence="3">The sequence shown here is derived from an EMBL/GenBank/DDBJ whole genome shotgun (WGS) entry which is preliminary data.</text>
</comment>
<feature type="non-terminal residue" evidence="3">
    <location>
        <position position="1"/>
    </location>
</feature>
<feature type="domain" description="Peptidase C1A papain C-terminal" evidence="1">
    <location>
        <begin position="1"/>
        <end position="68"/>
    </location>
</feature>
<evidence type="ECO:0000313" key="2">
    <source>
        <dbReference type="EMBL" id="CAF4201814.1"/>
    </source>
</evidence>
<evidence type="ECO:0000313" key="4">
    <source>
        <dbReference type="Proteomes" id="UP000681720"/>
    </source>
</evidence>
<reference evidence="3" key="1">
    <citation type="submission" date="2021-02" db="EMBL/GenBank/DDBJ databases">
        <authorList>
            <person name="Nowell W R."/>
        </authorList>
    </citation>
    <scope>NUCLEOTIDE SEQUENCE</scope>
</reference>
<dbReference type="EMBL" id="CAJOBJ010108780">
    <property type="protein sequence ID" value="CAF4621309.1"/>
    <property type="molecule type" value="Genomic_DNA"/>
</dbReference>
<organism evidence="3 4">
    <name type="scientific">Rotaria magnacalcarata</name>
    <dbReference type="NCBI Taxonomy" id="392030"/>
    <lineage>
        <taxon>Eukaryota</taxon>
        <taxon>Metazoa</taxon>
        <taxon>Spiralia</taxon>
        <taxon>Gnathifera</taxon>
        <taxon>Rotifera</taxon>
        <taxon>Eurotatoria</taxon>
        <taxon>Bdelloidea</taxon>
        <taxon>Philodinida</taxon>
        <taxon>Philodinidae</taxon>
        <taxon>Rotaria</taxon>
    </lineage>
</organism>
<dbReference type="Proteomes" id="UP000676336">
    <property type="component" value="Unassembled WGS sequence"/>
</dbReference>
<sequence length="70" mass="8053">VYDEPHCTTEVNYSFIVVGYDTYKNGTKKQDDYIAKNSWCESWGNKSYVWMSRNKHNQCGIASTGSCPFV</sequence>
<accession>A0A8S2ZE65</accession>
<proteinExistence type="predicted"/>
<dbReference type="GO" id="GO:0006508">
    <property type="term" value="P:proteolysis"/>
    <property type="evidence" value="ECO:0007669"/>
    <property type="project" value="InterPro"/>
</dbReference>
<dbReference type="AlphaFoldDB" id="A0A8S2ZE65"/>
<protein>
    <recommendedName>
        <fullName evidence="1">Peptidase C1A papain C-terminal domain-containing protein</fullName>
    </recommendedName>
</protein>
<dbReference type="Pfam" id="PF00112">
    <property type="entry name" value="Peptidase_C1"/>
    <property type="match status" value="1"/>
</dbReference>
<dbReference type="SUPFAM" id="SSF54001">
    <property type="entry name" value="Cysteine proteinases"/>
    <property type="match status" value="1"/>
</dbReference>
<dbReference type="Gene3D" id="3.90.70.10">
    <property type="entry name" value="Cysteine proteinases"/>
    <property type="match status" value="1"/>
</dbReference>
<evidence type="ECO:0000313" key="3">
    <source>
        <dbReference type="EMBL" id="CAF4621309.1"/>
    </source>
</evidence>
<dbReference type="EMBL" id="CAJOBI010018679">
    <property type="protein sequence ID" value="CAF4201814.1"/>
    <property type="molecule type" value="Genomic_DNA"/>
</dbReference>